<feature type="compositionally biased region" description="Polar residues" evidence="1">
    <location>
        <begin position="1"/>
        <end position="11"/>
    </location>
</feature>
<dbReference type="KEGG" id="acad:UA74_00100"/>
<name>A0AAC9L758_9PSEU</name>
<organism evidence="2 3">
    <name type="scientific">Actinoalloteichus fjordicus</name>
    <dbReference type="NCBI Taxonomy" id="1612552"/>
    <lineage>
        <taxon>Bacteria</taxon>
        <taxon>Bacillati</taxon>
        <taxon>Actinomycetota</taxon>
        <taxon>Actinomycetes</taxon>
        <taxon>Pseudonocardiales</taxon>
        <taxon>Pseudonocardiaceae</taxon>
        <taxon>Actinoalloteichus</taxon>
    </lineage>
</organism>
<proteinExistence type="predicted"/>
<feature type="compositionally biased region" description="Low complexity" evidence="1">
    <location>
        <begin position="227"/>
        <end position="236"/>
    </location>
</feature>
<sequence>MSSRRSGTTTPPARALRRPHRTSRTGLRRVPIAPPRLVAGTPPARHRTMAAPAVVRAGIRRAPGRHRVLPSRLVRRAMLLGGTPRSPAVFPRLSLAVSPRLSLAVSPRLSLAVSPRPSLAGLPSAHRDALPREACLLRADSVPRQAVPPGAAVVGVAPSRTSSRCRAGLAGSSRTTPSRRRRPRRRCRPRPPSTPGRRRGGWRLPSRRRAPGADLDHARPRHRPAEPSSRPPVVLSSRRRAGAPARRRPLRSRRSRPLGLVGAWSLGRSGLTRTRGRGLRR</sequence>
<feature type="compositionally biased region" description="Basic residues" evidence="1">
    <location>
        <begin position="177"/>
        <end position="189"/>
    </location>
</feature>
<gene>
    <name evidence="2" type="ORF">UA74_00100</name>
</gene>
<feature type="compositionally biased region" description="Basic residues" evidence="1">
    <location>
        <begin position="237"/>
        <end position="254"/>
    </location>
</feature>
<dbReference type="EMBL" id="CP016076">
    <property type="protein sequence ID" value="APU12121.1"/>
    <property type="molecule type" value="Genomic_DNA"/>
</dbReference>
<feature type="region of interest" description="Disordered" evidence="1">
    <location>
        <begin position="1"/>
        <end position="45"/>
    </location>
</feature>
<feature type="compositionally biased region" description="Basic residues" evidence="1">
    <location>
        <begin position="196"/>
        <end position="210"/>
    </location>
</feature>
<evidence type="ECO:0000313" key="3">
    <source>
        <dbReference type="Proteomes" id="UP000185511"/>
    </source>
</evidence>
<protein>
    <submittedName>
        <fullName evidence="2">Uncharacterized protein</fullName>
    </submittedName>
</protein>
<evidence type="ECO:0000313" key="2">
    <source>
        <dbReference type="EMBL" id="APU12121.1"/>
    </source>
</evidence>
<dbReference type="AlphaFoldDB" id="A0AAC9L758"/>
<feature type="compositionally biased region" description="Basic residues" evidence="1">
    <location>
        <begin position="15"/>
        <end position="27"/>
    </location>
</feature>
<keyword evidence="3" id="KW-1185">Reference proteome</keyword>
<evidence type="ECO:0000256" key="1">
    <source>
        <dbReference type="SAM" id="MobiDB-lite"/>
    </source>
</evidence>
<dbReference type="Proteomes" id="UP000185511">
    <property type="component" value="Chromosome"/>
</dbReference>
<reference evidence="3" key="1">
    <citation type="submission" date="2016-06" db="EMBL/GenBank/DDBJ databases">
        <title>Complete genome sequence of Actinoalloteichus fjordicus DSM 46855 (=ADI127-17), type strain of the new species Actinoalloteichus fjordicus.</title>
        <authorList>
            <person name="Ruckert C."/>
            <person name="Nouioui I."/>
            <person name="Willmese J."/>
            <person name="van Wezel G."/>
            <person name="Klenk H.-P."/>
            <person name="Kalinowski J."/>
            <person name="Zotchev S.B."/>
        </authorList>
    </citation>
    <scope>NUCLEOTIDE SEQUENCE [LARGE SCALE GENOMIC DNA]</scope>
    <source>
        <strain evidence="3">ADI127-7</strain>
    </source>
</reference>
<feature type="region of interest" description="Disordered" evidence="1">
    <location>
        <begin position="153"/>
        <end position="254"/>
    </location>
</feature>
<accession>A0AAC9L758</accession>